<keyword evidence="2" id="KW-1185">Reference proteome</keyword>
<protein>
    <submittedName>
        <fullName evidence="1">Uncharacterized protein</fullName>
    </submittedName>
</protein>
<gene>
    <name evidence="1" type="ORF">Raf01_95110</name>
</gene>
<dbReference type="EMBL" id="BONZ01000125">
    <property type="protein sequence ID" value="GIH21339.1"/>
    <property type="molecule type" value="Genomic_DNA"/>
</dbReference>
<sequence length="123" mass="13430">MPLVIGEDAREKLAHQLQELDVRELVDVLRRVLPAYTETANGLRNVLVLAQATVWDTDTPDGTQDTSTDLSTVVWPDAGYYGDHLGPDQGLWEEGSCRSCDLAVVSNAKRAHCPVCGTACYLT</sequence>
<reference evidence="1" key="1">
    <citation type="submission" date="2021-01" db="EMBL/GenBank/DDBJ databases">
        <title>Whole genome shotgun sequence of Rugosimonospora africana NBRC 104875.</title>
        <authorList>
            <person name="Komaki H."/>
            <person name="Tamura T."/>
        </authorList>
    </citation>
    <scope>NUCLEOTIDE SEQUENCE</scope>
    <source>
        <strain evidence="1">NBRC 104875</strain>
    </source>
</reference>
<name>A0A8J3VWX7_9ACTN</name>
<comment type="caution">
    <text evidence="1">The sequence shown here is derived from an EMBL/GenBank/DDBJ whole genome shotgun (WGS) entry which is preliminary data.</text>
</comment>
<dbReference type="AlphaFoldDB" id="A0A8J3VWX7"/>
<evidence type="ECO:0000313" key="2">
    <source>
        <dbReference type="Proteomes" id="UP000642748"/>
    </source>
</evidence>
<accession>A0A8J3VWX7</accession>
<organism evidence="1 2">
    <name type="scientific">Rugosimonospora africana</name>
    <dbReference type="NCBI Taxonomy" id="556532"/>
    <lineage>
        <taxon>Bacteria</taxon>
        <taxon>Bacillati</taxon>
        <taxon>Actinomycetota</taxon>
        <taxon>Actinomycetes</taxon>
        <taxon>Micromonosporales</taxon>
        <taxon>Micromonosporaceae</taxon>
        <taxon>Rugosimonospora</taxon>
    </lineage>
</organism>
<proteinExistence type="predicted"/>
<dbReference type="Proteomes" id="UP000642748">
    <property type="component" value="Unassembled WGS sequence"/>
</dbReference>
<evidence type="ECO:0000313" key="1">
    <source>
        <dbReference type="EMBL" id="GIH21339.1"/>
    </source>
</evidence>